<sequence length="160" mass="17917">MVSVKDVPADLLIKELAKYLRENVPQVKPPDWALFVKTGPNKDRPPMQDDWWYIRAAAILRKVYLNGPVGLGSLRMAFSYRAKVGSAVRSERTRKAGGAIIRNILHQLEAAGLIAKTKEGRVVTPQGRSLLDKIALNIFKELVKQRPELAKYLAPKTTTE</sequence>
<dbReference type="HOGENOM" id="CLU_108559_1_0_2"/>
<organism evidence="6 7">
    <name type="scientific">Vulcanisaeta distributa (strain DSM 14429 / JCM 11212 / NBRC 100878 / IC-017)</name>
    <dbReference type="NCBI Taxonomy" id="572478"/>
    <lineage>
        <taxon>Archaea</taxon>
        <taxon>Thermoproteota</taxon>
        <taxon>Thermoprotei</taxon>
        <taxon>Thermoproteales</taxon>
        <taxon>Thermoproteaceae</taxon>
        <taxon>Vulcanisaeta</taxon>
    </lineage>
</organism>
<reference evidence="7" key="2">
    <citation type="journal article" date="2010" name="Stand. Genomic Sci.">
        <title>Complete genome sequence of Vulcanisaeta distributa type strain (IC-017T).</title>
        <authorList>
            <person name="Mavromatis K."/>
            <person name="Sikorski J."/>
            <person name="Pabst E."/>
            <person name="Teshima H."/>
            <person name="Lapidus A."/>
            <person name="Lucas S."/>
            <person name="Nolan M."/>
            <person name="Glavina Del Rio T."/>
            <person name="Cheng J."/>
            <person name="Bruce D."/>
            <person name="Goodwin L."/>
            <person name="Pitluck S."/>
            <person name="Liolios K."/>
            <person name="Ivanova N."/>
            <person name="Mikhailova N."/>
            <person name="Pati A."/>
            <person name="Chen A."/>
            <person name="Palaniappan K."/>
            <person name="Land M."/>
            <person name="Hauser L."/>
            <person name="Chang Y."/>
            <person name="Jeffries C."/>
            <person name="Rohde M."/>
            <person name="Spring S."/>
            <person name="Goker M."/>
            <person name="Wirth R."/>
            <person name="Woyke T."/>
            <person name="Bristow J."/>
            <person name="Eisen J."/>
            <person name="Markowitz V."/>
            <person name="Hugenholtz P."/>
            <person name="Klenk H."/>
            <person name="Kyrpides N."/>
        </authorList>
    </citation>
    <scope>NUCLEOTIDE SEQUENCE [LARGE SCALE GENOMIC DNA]</scope>
    <source>
        <strain evidence="7">DSM 14429 / JCM 11212 / NBRC 100878 / IC-017</strain>
    </source>
</reference>
<reference evidence="6 7" key="1">
    <citation type="journal article" date="2010" name="Stand. Genomic Sci.">
        <title>Complete genome sequence of Vulcanisaeta distributa type strain (IC-017).</title>
        <authorList>
            <person name="Mavromatis K."/>
            <person name="Sikorski J."/>
            <person name="Pabst E."/>
            <person name="Teshima H."/>
            <person name="Lapidus A."/>
            <person name="Lucas S."/>
            <person name="Nolan M."/>
            <person name="Glavina Del Rio T."/>
            <person name="Cheng J.F."/>
            <person name="Bruce D."/>
            <person name="Goodwin L."/>
            <person name="Pitluck S."/>
            <person name="Liolios K."/>
            <person name="Ivanova N."/>
            <person name="Mikhailova N."/>
            <person name="Pati A."/>
            <person name="Chen A."/>
            <person name="Palaniappan K."/>
            <person name="Land M."/>
            <person name="Hauser L."/>
            <person name="Chang Y.J."/>
            <person name="Jeffries C.D."/>
            <person name="Rohde M."/>
            <person name="Spring S."/>
            <person name="Goker M."/>
            <person name="Wirth R."/>
            <person name="Woyke T."/>
            <person name="Bristow J."/>
            <person name="Eisen J.A."/>
            <person name="Markowitz V."/>
            <person name="Hugenholtz P."/>
            <person name="Klenk H.P."/>
            <person name="Kyrpides N.C."/>
        </authorList>
    </citation>
    <scope>NUCLEOTIDE SEQUENCE [LARGE SCALE GENOMIC DNA]</scope>
    <source>
        <strain evidence="7">DSM 14429 / JCM 11212 / NBRC 100878 / IC-017</strain>
    </source>
</reference>
<dbReference type="GO" id="GO:0000028">
    <property type="term" value="P:ribosomal small subunit assembly"/>
    <property type="evidence" value="ECO:0007669"/>
    <property type="project" value="TreeGrafter"/>
</dbReference>
<dbReference type="InterPro" id="IPR036388">
    <property type="entry name" value="WH-like_DNA-bd_sf"/>
</dbReference>
<comment type="subunit">
    <text evidence="5">Part of the 30S ribosomal subunit.</text>
</comment>
<protein>
    <recommendedName>
        <fullName evidence="4 5">Small ribosomal subunit protein eS19</fullName>
    </recommendedName>
</protein>
<dbReference type="GO" id="GO:0022627">
    <property type="term" value="C:cytosolic small ribosomal subunit"/>
    <property type="evidence" value="ECO:0007669"/>
    <property type="project" value="TreeGrafter"/>
</dbReference>
<keyword evidence="2 5" id="KW-0689">Ribosomal protein</keyword>
<dbReference type="InterPro" id="IPR027548">
    <property type="entry name" value="Ribosomal_eS19_archaeal"/>
</dbReference>
<evidence type="ECO:0000256" key="2">
    <source>
        <dbReference type="ARBA" id="ARBA00022980"/>
    </source>
</evidence>
<dbReference type="STRING" id="572478.Vdis_2054"/>
<evidence type="ECO:0000313" key="7">
    <source>
        <dbReference type="Proteomes" id="UP000006681"/>
    </source>
</evidence>
<keyword evidence="3 5" id="KW-0687">Ribonucleoprotein</keyword>
<dbReference type="Gene3D" id="1.10.10.10">
    <property type="entry name" value="Winged helix-like DNA-binding domain superfamily/Winged helix DNA-binding domain"/>
    <property type="match status" value="1"/>
</dbReference>
<dbReference type="OrthoDB" id="371836at2157"/>
<dbReference type="GeneID" id="9753005"/>
<evidence type="ECO:0000256" key="1">
    <source>
        <dbReference type="ARBA" id="ARBA00010014"/>
    </source>
</evidence>
<evidence type="ECO:0000256" key="5">
    <source>
        <dbReference type="HAMAP-Rule" id="MF_01474"/>
    </source>
</evidence>
<dbReference type="Pfam" id="PF01090">
    <property type="entry name" value="Ribosomal_S19e"/>
    <property type="match status" value="1"/>
</dbReference>
<dbReference type="SMART" id="SM01413">
    <property type="entry name" value="Ribosomal_S19e"/>
    <property type="match status" value="1"/>
</dbReference>
<dbReference type="KEGG" id="vdi:Vdis_2054"/>
<evidence type="ECO:0000313" key="6">
    <source>
        <dbReference type="EMBL" id="ADN51426.1"/>
    </source>
</evidence>
<dbReference type="eggNOG" id="arCOG01344">
    <property type="taxonomic scope" value="Archaea"/>
</dbReference>
<name>E1QPD8_VULDI</name>
<dbReference type="PANTHER" id="PTHR11710">
    <property type="entry name" value="40S RIBOSOMAL PROTEIN S19"/>
    <property type="match status" value="1"/>
</dbReference>
<evidence type="ECO:0000256" key="3">
    <source>
        <dbReference type="ARBA" id="ARBA00023274"/>
    </source>
</evidence>
<dbReference type="InterPro" id="IPR036390">
    <property type="entry name" value="WH_DNA-bd_sf"/>
</dbReference>
<dbReference type="Proteomes" id="UP000006681">
    <property type="component" value="Chromosome"/>
</dbReference>
<dbReference type="HAMAP" id="MF_01474">
    <property type="entry name" value="Ribosomal_eS19"/>
    <property type="match status" value="1"/>
</dbReference>
<dbReference type="GO" id="GO:0006412">
    <property type="term" value="P:translation"/>
    <property type="evidence" value="ECO:0007669"/>
    <property type="project" value="UniProtKB-UniRule"/>
</dbReference>
<proteinExistence type="inferred from homology"/>
<dbReference type="PANTHER" id="PTHR11710:SF0">
    <property type="entry name" value="40S RIBOSOMAL PROTEIN S19"/>
    <property type="match status" value="1"/>
</dbReference>
<accession>E1QPD8</accession>
<dbReference type="EMBL" id="CP002100">
    <property type="protein sequence ID" value="ADN51426.1"/>
    <property type="molecule type" value="Genomic_DNA"/>
</dbReference>
<comment type="function">
    <text evidence="5">May be involved in maturation of the 30S ribosomal subunit.</text>
</comment>
<comment type="similarity">
    <text evidence="1 5">Belongs to the eukaryotic ribosomal protein eS19 family.</text>
</comment>
<dbReference type="RefSeq" id="WP_013337151.1">
    <property type="nucleotide sequence ID" value="NC_014537.1"/>
</dbReference>
<evidence type="ECO:0000256" key="4">
    <source>
        <dbReference type="ARBA" id="ARBA00035143"/>
    </source>
</evidence>
<dbReference type="NCBIfam" id="NF006811">
    <property type="entry name" value="PRK09333.1"/>
    <property type="match status" value="1"/>
</dbReference>
<dbReference type="InterPro" id="IPR001266">
    <property type="entry name" value="Ribosomal_eS19"/>
</dbReference>
<dbReference type="GO" id="GO:0003723">
    <property type="term" value="F:RNA binding"/>
    <property type="evidence" value="ECO:0007669"/>
    <property type="project" value="TreeGrafter"/>
</dbReference>
<dbReference type="SUPFAM" id="SSF46785">
    <property type="entry name" value="Winged helix' DNA-binding domain"/>
    <property type="match status" value="1"/>
</dbReference>
<dbReference type="GO" id="GO:0003735">
    <property type="term" value="F:structural constituent of ribosome"/>
    <property type="evidence" value="ECO:0007669"/>
    <property type="project" value="InterPro"/>
</dbReference>
<dbReference type="FunFam" id="1.10.10.10:FF:000449">
    <property type="entry name" value="30S ribosomal protein S19e"/>
    <property type="match status" value="1"/>
</dbReference>
<keyword evidence="7" id="KW-1185">Reference proteome</keyword>
<dbReference type="AlphaFoldDB" id="E1QPD8"/>
<gene>
    <name evidence="5" type="primary">rps19e</name>
    <name evidence="6" type="ordered locus">Vdis_2054</name>
</gene>